<evidence type="ECO:0000313" key="1">
    <source>
        <dbReference type="EMBL" id="TQQ79614.1"/>
    </source>
</evidence>
<gene>
    <name evidence="1" type="ORF">EWF95_11430</name>
</gene>
<name>A0A544QLY2_9EURY</name>
<dbReference type="RefSeq" id="WP_142444202.1">
    <property type="nucleotide sequence ID" value="NZ_SESI01000003.1"/>
</dbReference>
<proteinExistence type="predicted"/>
<reference evidence="1 2" key="1">
    <citation type="submission" date="2019-02" db="EMBL/GenBank/DDBJ databases">
        <title>Halonotius sp. a new haloqrchaeon isolated from saline water.</title>
        <authorList>
            <person name="Duran-Viseras A."/>
            <person name="Sanchez-Porro C."/>
            <person name="Ventosa A."/>
        </authorList>
    </citation>
    <scope>NUCLEOTIDE SEQUENCE [LARGE SCALE GENOMIC DNA]</scope>
    <source>
        <strain evidence="1 2">F9-27</strain>
    </source>
</reference>
<dbReference type="Proteomes" id="UP000315385">
    <property type="component" value="Unassembled WGS sequence"/>
</dbReference>
<evidence type="ECO:0000313" key="2">
    <source>
        <dbReference type="Proteomes" id="UP000315385"/>
    </source>
</evidence>
<dbReference type="InterPro" id="IPR055965">
    <property type="entry name" value="DUF7543"/>
</dbReference>
<organism evidence="1 2">
    <name type="scientific">Halonotius roseus</name>
    <dbReference type="NCBI Taxonomy" id="2511997"/>
    <lineage>
        <taxon>Archaea</taxon>
        <taxon>Methanobacteriati</taxon>
        <taxon>Methanobacteriota</taxon>
        <taxon>Stenosarchaea group</taxon>
        <taxon>Halobacteria</taxon>
        <taxon>Halobacteriales</taxon>
        <taxon>Haloferacaceae</taxon>
        <taxon>Halonotius</taxon>
    </lineage>
</organism>
<keyword evidence="2" id="KW-1185">Reference proteome</keyword>
<dbReference type="OrthoDB" id="228403at2157"/>
<protein>
    <submittedName>
        <fullName evidence="1">Uncharacterized protein</fullName>
    </submittedName>
</protein>
<dbReference type="AlphaFoldDB" id="A0A544QLY2"/>
<accession>A0A544QLY2</accession>
<dbReference type="Pfam" id="PF24399">
    <property type="entry name" value="DUF7543"/>
    <property type="match status" value="1"/>
</dbReference>
<sequence length="74" mass="8565">MDYERTTDTDELTEWERADGHATIRLRERADGQFAVRYDQLHQADDGRAYAYETVESRAAAEELVTDWQDDAPA</sequence>
<dbReference type="EMBL" id="SESI01000003">
    <property type="protein sequence ID" value="TQQ79614.1"/>
    <property type="molecule type" value="Genomic_DNA"/>
</dbReference>
<comment type="caution">
    <text evidence="1">The sequence shown here is derived from an EMBL/GenBank/DDBJ whole genome shotgun (WGS) entry which is preliminary data.</text>
</comment>